<evidence type="ECO:0000256" key="1">
    <source>
        <dbReference type="SAM" id="Phobius"/>
    </source>
</evidence>
<organism evidence="2 3">
    <name type="scientific">Mycena metata</name>
    <dbReference type="NCBI Taxonomy" id="1033252"/>
    <lineage>
        <taxon>Eukaryota</taxon>
        <taxon>Fungi</taxon>
        <taxon>Dikarya</taxon>
        <taxon>Basidiomycota</taxon>
        <taxon>Agaricomycotina</taxon>
        <taxon>Agaricomycetes</taxon>
        <taxon>Agaricomycetidae</taxon>
        <taxon>Agaricales</taxon>
        <taxon>Marasmiineae</taxon>
        <taxon>Mycenaceae</taxon>
        <taxon>Mycena</taxon>
    </lineage>
</organism>
<reference evidence="2" key="1">
    <citation type="submission" date="2023-03" db="EMBL/GenBank/DDBJ databases">
        <title>Massive genome expansion in bonnet fungi (Mycena s.s.) driven by repeated elements and novel gene families across ecological guilds.</title>
        <authorList>
            <consortium name="Lawrence Berkeley National Laboratory"/>
            <person name="Harder C.B."/>
            <person name="Miyauchi S."/>
            <person name="Viragh M."/>
            <person name="Kuo A."/>
            <person name="Thoen E."/>
            <person name="Andreopoulos B."/>
            <person name="Lu D."/>
            <person name="Skrede I."/>
            <person name="Drula E."/>
            <person name="Henrissat B."/>
            <person name="Morin E."/>
            <person name="Kohler A."/>
            <person name="Barry K."/>
            <person name="LaButti K."/>
            <person name="Morin E."/>
            <person name="Salamov A."/>
            <person name="Lipzen A."/>
            <person name="Mereny Z."/>
            <person name="Hegedus B."/>
            <person name="Baldrian P."/>
            <person name="Stursova M."/>
            <person name="Weitz H."/>
            <person name="Taylor A."/>
            <person name="Grigoriev I.V."/>
            <person name="Nagy L.G."/>
            <person name="Martin F."/>
            <person name="Kauserud H."/>
        </authorList>
    </citation>
    <scope>NUCLEOTIDE SEQUENCE</scope>
    <source>
        <strain evidence="2">CBHHK182m</strain>
    </source>
</reference>
<keyword evidence="1" id="KW-0812">Transmembrane</keyword>
<dbReference type="Proteomes" id="UP001215598">
    <property type="component" value="Unassembled WGS sequence"/>
</dbReference>
<comment type="caution">
    <text evidence="2">The sequence shown here is derived from an EMBL/GenBank/DDBJ whole genome shotgun (WGS) entry which is preliminary data.</text>
</comment>
<accession>A0AAD7J5K2</accession>
<dbReference type="EMBL" id="JARKIB010000044">
    <property type="protein sequence ID" value="KAJ7757444.1"/>
    <property type="molecule type" value="Genomic_DNA"/>
</dbReference>
<keyword evidence="1" id="KW-0472">Membrane</keyword>
<protein>
    <submittedName>
        <fullName evidence="2">Uncharacterized protein</fullName>
    </submittedName>
</protein>
<keyword evidence="3" id="KW-1185">Reference proteome</keyword>
<evidence type="ECO:0000313" key="2">
    <source>
        <dbReference type="EMBL" id="KAJ7757444.1"/>
    </source>
</evidence>
<gene>
    <name evidence="2" type="ORF">B0H16DRAFT_664562</name>
</gene>
<sequence>MSLTTTRSTLMHAVLAHVSPPLREFDLIAFGKLRLRPISHRRSLSSMPTEILLLIRSHMLPLLITHLIAISSTSLEHYETFLRELVCPQCAFYNEYVYGSDVWKWHPCSCAPSRPLHLRRPNPGLFRDRHHWLETYLSRKSLRFRGLSPPSSASSTAIWDLASEVLREFGCEATRRNPGRRSNSMALLSRWDRQSILIVPTPESRSAKELSNRTAAVLFRRLTRDLGLSQDHDEPCRRLPAISTTRSIELTASTHSPFDDGPSAFTVLLQILDAVTAPLAALLSISLSFVTLFFTVLCYYSKPGALRLF</sequence>
<name>A0AAD7J5K2_9AGAR</name>
<feature type="transmembrane region" description="Helical" evidence="1">
    <location>
        <begin position="279"/>
        <end position="300"/>
    </location>
</feature>
<dbReference type="AlphaFoldDB" id="A0AAD7J5K2"/>
<evidence type="ECO:0000313" key="3">
    <source>
        <dbReference type="Proteomes" id="UP001215598"/>
    </source>
</evidence>
<proteinExistence type="predicted"/>
<keyword evidence="1" id="KW-1133">Transmembrane helix</keyword>